<evidence type="ECO:0000313" key="2">
    <source>
        <dbReference type="EMBL" id="CAF5217958.1"/>
    </source>
</evidence>
<name>A0A8S3JI17_9BILA</name>
<proteinExistence type="predicted"/>
<feature type="non-terminal residue" evidence="2">
    <location>
        <position position="1"/>
    </location>
</feature>
<comment type="caution">
    <text evidence="2">The sequence shown here is derived from an EMBL/GenBank/DDBJ whole genome shotgun (WGS) entry which is preliminary data.</text>
</comment>
<accession>A0A8S3JI17</accession>
<evidence type="ECO:0000313" key="3">
    <source>
        <dbReference type="Proteomes" id="UP000676336"/>
    </source>
</evidence>
<reference evidence="2" key="1">
    <citation type="submission" date="2021-02" db="EMBL/GenBank/DDBJ databases">
        <authorList>
            <person name="Nowell W R."/>
        </authorList>
    </citation>
    <scope>NUCLEOTIDE SEQUENCE</scope>
</reference>
<protein>
    <submittedName>
        <fullName evidence="2">Uncharacterized protein</fullName>
    </submittedName>
</protein>
<feature type="region of interest" description="Disordered" evidence="1">
    <location>
        <begin position="54"/>
        <end position="75"/>
    </location>
</feature>
<sequence>LVDRNDKTFDAQKSNIEKENVQDMSSISNVPMVSSDSDDFDIIDAMLDELQQTNQSKKQICRKKRKKSSEVNPTAKRLIPTSNILSDDNPTTAKSTTNEICTILKRIENTCQA</sequence>
<evidence type="ECO:0000256" key="1">
    <source>
        <dbReference type="SAM" id="MobiDB-lite"/>
    </source>
</evidence>
<dbReference type="Proteomes" id="UP000676336">
    <property type="component" value="Unassembled WGS sequence"/>
</dbReference>
<gene>
    <name evidence="2" type="ORF">SMN809_LOCUS80722</name>
</gene>
<feature type="non-terminal residue" evidence="2">
    <location>
        <position position="113"/>
    </location>
</feature>
<dbReference type="AlphaFoldDB" id="A0A8S3JI17"/>
<dbReference type="EMBL" id="CAJOBI010346166">
    <property type="protein sequence ID" value="CAF5217958.1"/>
    <property type="molecule type" value="Genomic_DNA"/>
</dbReference>
<organism evidence="2 3">
    <name type="scientific">Rotaria magnacalcarata</name>
    <dbReference type="NCBI Taxonomy" id="392030"/>
    <lineage>
        <taxon>Eukaryota</taxon>
        <taxon>Metazoa</taxon>
        <taxon>Spiralia</taxon>
        <taxon>Gnathifera</taxon>
        <taxon>Rotifera</taxon>
        <taxon>Eurotatoria</taxon>
        <taxon>Bdelloidea</taxon>
        <taxon>Philodinida</taxon>
        <taxon>Philodinidae</taxon>
        <taxon>Rotaria</taxon>
    </lineage>
</organism>